<comment type="caution">
    <text evidence="1">The sequence shown here is derived from an EMBL/GenBank/DDBJ whole genome shotgun (WGS) entry which is preliminary data.</text>
</comment>
<protein>
    <submittedName>
        <fullName evidence="1">Uncharacterized protein</fullName>
    </submittedName>
</protein>
<name>A0ABR4CHC4_9HELO</name>
<sequence>MARSKFQARLEDTASLLLTSPLLSSIARSTFSLAASNTLSCSPTVTGRVSTR</sequence>
<gene>
    <name evidence="1" type="ORF">VTL71DRAFT_15250</name>
</gene>
<reference evidence="1 2" key="1">
    <citation type="journal article" date="2024" name="Commun. Biol.">
        <title>Comparative genomic analysis of thermophilic fungi reveals convergent evolutionary adaptations and gene losses.</title>
        <authorList>
            <person name="Steindorff A.S."/>
            <person name="Aguilar-Pontes M.V."/>
            <person name="Robinson A.J."/>
            <person name="Andreopoulos B."/>
            <person name="LaButti K."/>
            <person name="Kuo A."/>
            <person name="Mondo S."/>
            <person name="Riley R."/>
            <person name="Otillar R."/>
            <person name="Haridas S."/>
            <person name="Lipzen A."/>
            <person name="Grimwood J."/>
            <person name="Schmutz J."/>
            <person name="Clum A."/>
            <person name="Reid I.D."/>
            <person name="Moisan M.C."/>
            <person name="Butler G."/>
            <person name="Nguyen T.T.M."/>
            <person name="Dewar K."/>
            <person name="Conant G."/>
            <person name="Drula E."/>
            <person name="Henrissat B."/>
            <person name="Hansel C."/>
            <person name="Singer S."/>
            <person name="Hutchinson M.I."/>
            <person name="de Vries R.P."/>
            <person name="Natvig D.O."/>
            <person name="Powell A.J."/>
            <person name="Tsang A."/>
            <person name="Grigoriev I.V."/>
        </authorList>
    </citation>
    <scope>NUCLEOTIDE SEQUENCE [LARGE SCALE GENOMIC DNA]</scope>
    <source>
        <strain evidence="1 2">CBS 494.80</strain>
    </source>
</reference>
<evidence type="ECO:0000313" key="2">
    <source>
        <dbReference type="Proteomes" id="UP001595075"/>
    </source>
</evidence>
<accession>A0ABR4CHC4</accession>
<proteinExistence type="predicted"/>
<organism evidence="1 2">
    <name type="scientific">Oculimacula yallundae</name>
    <dbReference type="NCBI Taxonomy" id="86028"/>
    <lineage>
        <taxon>Eukaryota</taxon>
        <taxon>Fungi</taxon>
        <taxon>Dikarya</taxon>
        <taxon>Ascomycota</taxon>
        <taxon>Pezizomycotina</taxon>
        <taxon>Leotiomycetes</taxon>
        <taxon>Helotiales</taxon>
        <taxon>Ploettnerulaceae</taxon>
        <taxon>Oculimacula</taxon>
    </lineage>
</organism>
<dbReference type="EMBL" id="JAZHXI010000008">
    <property type="protein sequence ID" value="KAL2068912.1"/>
    <property type="molecule type" value="Genomic_DNA"/>
</dbReference>
<evidence type="ECO:0000313" key="1">
    <source>
        <dbReference type="EMBL" id="KAL2068912.1"/>
    </source>
</evidence>
<dbReference type="Proteomes" id="UP001595075">
    <property type="component" value="Unassembled WGS sequence"/>
</dbReference>
<keyword evidence="2" id="KW-1185">Reference proteome</keyword>